<reference evidence="1" key="1">
    <citation type="journal article" date="2014" name="Front. Microbiol.">
        <title>High frequency of phylogenetically diverse reductive dehalogenase-homologous genes in deep subseafloor sedimentary metagenomes.</title>
        <authorList>
            <person name="Kawai M."/>
            <person name="Futagami T."/>
            <person name="Toyoda A."/>
            <person name="Takaki Y."/>
            <person name="Nishi S."/>
            <person name="Hori S."/>
            <person name="Arai W."/>
            <person name="Tsubouchi T."/>
            <person name="Morono Y."/>
            <person name="Uchiyama I."/>
            <person name="Ito T."/>
            <person name="Fujiyama A."/>
            <person name="Inagaki F."/>
            <person name="Takami H."/>
        </authorList>
    </citation>
    <scope>NUCLEOTIDE SEQUENCE</scope>
    <source>
        <strain evidence="1">Expedition CK06-06</strain>
    </source>
</reference>
<proteinExistence type="predicted"/>
<dbReference type="InterPro" id="IPR013783">
    <property type="entry name" value="Ig-like_fold"/>
</dbReference>
<feature type="non-terminal residue" evidence="1">
    <location>
        <position position="1"/>
    </location>
</feature>
<protein>
    <submittedName>
        <fullName evidence="1">Uncharacterized protein</fullName>
    </submittedName>
</protein>
<gene>
    <name evidence="1" type="ORF">S06H3_64648</name>
</gene>
<name>X1QK87_9ZZZZ</name>
<dbReference type="Gene3D" id="2.60.40.10">
    <property type="entry name" value="Immunoglobulins"/>
    <property type="match status" value="2"/>
</dbReference>
<evidence type="ECO:0000313" key="1">
    <source>
        <dbReference type="EMBL" id="GAI55226.1"/>
    </source>
</evidence>
<organism evidence="1">
    <name type="scientific">marine sediment metagenome</name>
    <dbReference type="NCBI Taxonomy" id="412755"/>
    <lineage>
        <taxon>unclassified sequences</taxon>
        <taxon>metagenomes</taxon>
        <taxon>ecological metagenomes</taxon>
    </lineage>
</organism>
<accession>X1QK87</accession>
<dbReference type="AlphaFoldDB" id="X1QK87"/>
<sequence length="114" mass="11384">TFTVTGPGTLFAPTTKPAVGGKATITLASDGTPGTITVTASSSGLVPDFVTVITGGKVSLSASPTTVPVGEKSEITVTTKDVNGVPIKYVGTINLYINESSTGSGTLPSYVTFD</sequence>
<dbReference type="EMBL" id="BARV01043252">
    <property type="protein sequence ID" value="GAI55226.1"/>
    <property type="molecule type" value="Genomic_DNA"/>
</dbReference>
<comment type="caution">
    <text evidence="1">The sequence shown here is derived from an EMBL/GenBank/DDBJ whole genome shotgun (WGS) entry which is preliminary data.</text>
</comment>
<feature type="non-terminal residue" evidence="1">
    <location>
        <position position="114"/>
    </location>
</feature>